<dbReference type="EC" id="3.1.3.3" evidence="3"/>
<comment type="catalytic activity">
    <reaction evidence="10">
        <text>O-phospho-D-serine + H2O = D-serine + phosphate</text>
        <dbReference type="Rhea" id="RHEA:24873"/>
        <dbReference type="ChEBI" id="CHEBI:15377"/>
        <dbReference type="ChEBI" id="CHEBI:35247"/>
        <dbReference type="ChEBI" id="CHEBI:43474"/>
        <dbReference type="ChEBI" id="CHEBI:58680"/>
        <dbReference type="EC" id="3.1.3.3"/>
    </reaction>
</comment>
<dbReference type="PANTHER" id="PTHR43344:SF2">
    <property type="entry name" value="PHOSPHOSERINE PHOSPHATASE"/>
    <property type="match status" value="1"/>
</dbReference>
<evidence type="ECO:0000256" key="1">
    <source>
        <dbReference type="ARBA" id="ARBA00001946"/>
    </source>
</evidence>
<dbReference type="InterPro" id="IPR023214">
    <property type="entry name" value="HAD_sf"/>
</dbReference>
<keyword evidence="6" id="KW-0378">Hydrolase</keyword>
<dbReference type="RefSeq" id="WP_046328642.1">
    <property type="nucleotide sequence ID" value="NZ_CAUPIC010000010.1"/>
</dbReference>
<dbReference type="Proteomes" id="UP000033103">
    <property type="component" value="Chromosome"/>
</dbReference>
<comment type="cofactor">
    <cofactor evidence="1">
        <name>Mg(2+)</name>
        <dbReference type="ChEBI" id="CHEBI:18420"/>
    </cofactor>
</comment>
<dbReference type="CDD" id="cd02612">
    <property type="entry name" value="HAD_PGPPase"/>
    <property type="match status" value="1"/>
</dbReference>
<dbReference type="GO" id="GO:0036424">
    <property type="term" value="F:L-phosphoserine phosphatase activity"/>
    <property type="evidence" value="ECO:0007669"/>
    <property type="project" value="TreeGrafter"/>
</dbReference>
<dbReference type="Gene3D" id="3.40.50.1000">
    <property type="entry name" value="HAD superfamily/HAD-like"/>
    <property type="match status" value="1"/>
</dbReference>
<evidence type="ECO:0000256" key="9">
    <source>
        <dbReference type="ARBA" id="ARBA00048138"/>
    </source>
</evidence>
<dbReference type="HOGENOM" id="CLU_052657_1_2_0"/>
<keyword evidence="7" id="KW-0460">Magnesium</keyword>
<evidence type="ECO:0000313" key="11">
    <source>
        <dbReference type="EMBL" id="AKC95536.1"/>
    </source>
</evidence>
<evidence type="ECO:0000256" key="2">
    <source>
        <dbReference type="ARBA" id="ARBA00005135"/>
    </source>
</evidence>
<dbReference type="InterPro" id="IPR050582">
    <property type="entry name" value="HAD-like_SerB"/>
</dbReference>
<dbReference type="EMBL" id="CP011280">
    <property type="protein sequence ID" value="AKC95536.1"/>
    <property type="molecule type" value="Genomic_DNA"/>
</dbReference>
<sequence length="242" mass="28020">MKNIAAFFDVDGTIFRNSLLIEHFKLLIKNGYLSKDAWTSSVEKNFENWSNREGDYDTYLEDLVNKYVEGIKNISEEVVNKIAEEVIEKKSDKLYRYAKECIEVHRQKGHKLILISGSPDFLVEKMAKKLGFDDYKATIYVINNGSYTGEQIPMWDSYSKNKAINEYVTKYGLNLNDCYSYGDTTGDVSMLRLVGHPYAINPAKRLLDTICEDEDLSNKVTLIIERKDVIYKLNPKTIEYNR</sequence>
<keyword evidence="5" id="KW-0479">Metal-binding</keyword>
<protein>
    <recommendedName>
        <fullName evidence="3">phosphoserine phosphatase</fullName>
        <ecNumber evidence="3">3.1.3.3</ecNumber>
    </recommendedName>
</protein>
<evidence type="ECO:0000256" key="3">
    <source>
        <dbReference type="ARBA" id="ARBA00012640"/>
    </source>
</evidence>
<gene>
    <name evidence="11" type="ORF">VC03_03210</name>
</gene>
<dbReference type="AlphaFoldDB" id="A0A0E3ZAB2"/>
<dbReference type="GO" id="GO:0005737">
    <property type="term" value="C:cytoplasm"/>
    <property type="evidence" value="ECO:0007669"/>
    <property type="project" value="TreeGrafter"/>
</dbReference>
<accession>A0A0E3ZAB2</accession>
<dbReference type="Pfam" id="PF12710">
    <property type="entry name" value="HAD"/>
    <property type="match status" value="1"/>
</dbReference>
<name>A0A0E3ZAB2_9FUSO</name>
<dbReference type="STRING" id="187101.VC03_03210"/>
<dbReference type="GO" id="GO:0006564">
    <property type="term" value="P:L-serine biosynthetic process"/>
    <property type="evidence" value="ECO:0007669"/>
    <property type="project" value="UniProtKB-KW"/>
</dbReference>
<dbReference type="GO" id="GO:0000287">
    <property type="term" value="F:magnesium ion binding"/>
    <property type="evidence" value="ECO:0007669"/>
    <property type="project" value="TreeGrafter"/>
</dbReference>
<keyword evidence="12" id="KW-1185">Reference proteome</keyword>
<evidence type="ECO:0000256" key="8">
    <source>
        <dbReference type="ARBA" id="ARBA00023299"/>
    </source>
</evidence>
<proteinExistence type="predicted"/>
<dbReference type="InterPro" id="IPR006385">
    <property type="entry name" value="HAD_hydro_SerB1"/>
</dbReference>
<evidence type="ECO:0000256" key="6">
    <source>
        <dbReference type="ARBA" id="ARBA00022801"/>
    </source>
</evidence>
<evidence type="ECO:0000256" key="7">
    <source>
        <dbReference type="ARBA" id="ARBA00022842"/>
    </source>
</evidence>
<evidence type="ECO:0000313" key="12">
    <source>
        <dbReference type="Proteomes" id="UP000033103"/>
    </source>
</evidence>
<comment type="catalytic activity">
    <reaction evidence="9">
        <text>O-phospho-L-serine + H2O = L-serine + phosphate</text>
        <dbReference type="Rhea" id="RHEA:21208"/>
        <dbReference type="ChEBI" id="CHEBI:15377"/>
        <dbReference type="ChEBI" id="CHEBI:33384"/>
        <dbReference type="ChEBI" id="CHEBI:43474"/>
        <dbReference type="ChEBI" id="CHEBI:57524"/>
        <dbReference type="EC" id="3.1.3.3"/>
    </reaction>
</comment>
<keyword evidence="8" id="KW-0718">Serine biosynthesis</keyword>
<evidence type="ECO:0000256" key="10">
    <source>
        <dbReference type="ARBA" id="ARBA00048523"/>
    </source>
</evidence>
<dbReference type="NCBIfam" id="TIGR01490">
    <property type="entry name" value="HAD-SF-IB-hyp1"/>
    <property type="match status" value="1"/>
</dbReference>
<keyword evidence="4" id="KW-0028">Amino-acid biosynthesis</keyword>
<reference evidence="11 12" key="1">
    <citation type="journal article" date="2012" name="BMC Genomics">
        <title>Genomic sequence analysis and characterization of Sneathia amnii sp. nov.</title>
        <authorList>
            <consortium name="Vaginal Microbiome Consortium (additional members)"/>
            <person name="Harwich M.D.Jr."/>
            <person name="Serrano M.G."/>
            <person name="Fettweis J.M."/>
            <person name="Alves J.M."/>
            <person name="Reimers M.A."/>
            <person name="Buck G.A."/>
            <person name="Jefferson K.K."/>
        </authorList>
    </citation>
    <scope>NUCLEOTIDE SEQUENCE [LARGE SCALE GENOMIC DNA]</scope>
    <source>
        <strain evidence="11 12">SN35</strain>
    </source>
</reference>
<dbReference type="KEGG" id="sns:VC03_03210"/>
<evidence type="ECO:0000256" key="5">
    <source>
        <dbReference type="ARBA" id="ARBA00022723"/>
    </source>
</evidence>
<dbReference type="PATRIC" id="fig|1069640.6.peg.629"/>
<organism evidence="11 12">
    <name type="scientific">Sneathia vaginalis</name>
    <dbReference type="NCBI Taxonomy" id="187101"/>
    <lineage>
        <taxon>Bacteria</taxon>
        <taxon>Fusobacteriati</taxon>
        <taxon>Fusobacteriota</taxon>
        <taxon>Fusobacteriia</taxon>
        <taxon>Fusobacteriales</taxon>
        <taxon>Leptotrichiaceae</taxon>
        <taxon>Sneathia</taxon>
    </lineage>
</organism>
<dbReference type="SUPFAM" id="SSF56784">
    <property type="entry name" value="HAD-like"/>
    <property type="match status" value="1"/>
</dbReference>
<dbReference type="InterPro" id="IPR036412">
    <property type="entry name" value="HAD-like_sf"/>
</dbReference>
<comment type="pathway">
    <text evidence="2">Amino-acid biosynthesis; L-serine biosynthesis; L-serine from 3-phospho-D-glycerate: step 3/3.</text>
</comment>
<evidence type="ECO:0000256" key="4">
    <source>
        <dbReference type="ARBA" id="ARBA00022605"/>
    </source>
</evidence>
<dbReference type="NCBIfam" id="TIGR01488">
    <property type="entry name" value="HAD-SF-IB"/>
    <property type="match status" value="1"/>
</dbReference>
<dbReference type="OrthoDB" id="9794212at2"/>
<dbReference type="PANTHER" id="PTHR43344">
    <property type="entry name" value="PHOSPHOSERINE PHOSPHATASE"/>
    <property type="match status" value="1"/>
</dbReference>